<reference evidence="2 3" key="1">
    <citation type="submission" date="2015-04" db="EMBL/GenBank/DDBJ databases">
        <title>Complete genome sequence of Schizopora paradoxa KUC8140, a cosmopolitan wood degrader in East Asia.</title>
        <authorList>
            <consortium name="DOE Joint Genome Institute"/>
            <person name="Min B."/>
            <person name="Park H."/>
            <person name="Jang Y."/>
            <person name="Kim J.-J."/>
            <person name="Kim K.H."/>
            <person name="Pangilinan J."/>
            <person name="Lipzen A."/>
            <person name="Riley R."/>
            <person name="Grigoriev I.V."/>
            <person name="Spatafora J.W."/>
            <person name="Choi I.-G."/>
        </authorList>
    </citation>
    <scope>NUCLEOTIDE SEQUENCE [LARGE SCALE GENOMIC DNA]</scope>
    <source>
        <strain evidence="2 3">KUC8140</strain>
    </source>
</reference>
<feature type="compositionally biased region" description="Low complexity" evidence="1">
    <location>
        <begin position="231"/>
        <end position="242"/>
    </location>
</feature>
<protein>
    <submittedName>
        <fullName evidence="2">Uncharacterized protein</fullName>
    </submittedName>
</protein>
<name>A0A0H2SI38_9AGAM</name>
<feature type="region of interest" description="Disordered" evidence="1">
    <location>
        <begin position="284"/>
        <end position="517"/>
    </location>
</feature>
<feature type="region of interest" description="Disordered" evidence="1">
    <location>
        <begin position="1"/>
        <end position="251"/>
    </location>
</feature>
<dbReference type="InParanoid" id="A0A0H2SI38"/>
<feature type="compositionally biased region" description="Polar residues" evidence="1">
    <location>
        <begin position="87"/>
        <end position="97"/>
    </location>
</feature>
<feature type="compositionally biased region" description="Low complexity" evidence="1">
    <location>
        <begin position="186"/>
        <end position="208"/>
    </location>
</feature>
<gene>
    <name evidence="2" type="ORF">SCHPADRAFT_199163</name>
</gene>
<feature type="compositionally biased region" description="Basic and acidic residues" evidence="1">
    <location>
        <begin position="399"/>
        <end position="408"/>
    </location>
</feature>
<dbReference type="EMBL" id="KQ085912">
    <property type="protein sequence ID" value="KLO16761.1"/>
    <property type="molecule type" value="Genomic_DNA"/>
</dbReference>
<feature type="compositionally biased region" description="Polar residues" evidence="1">
    <location>
        <begin position="108"/>
        <end position="130"/>
    </location>
</feature>
<evidence type="ECO:0000256" key="1">
    <source>
        <dbReference type="SAM" id="MobiDB-lite"/>
    </source>
</evidence>
<accession>A0A0H2SI38</accession>
<sequence length="517" mass="54716">MVDLMLCRAPPRLLPPGRRMPDMEDPMDSLYQALKSADAANSTAEADPSSSSALDHGGADESTDTKMSSDPSTTNTERVLKRVASHPTLSTIASSSLVAPGSGPSIARAQTTSPLHSEETSTPSQFSSKAPSEIETGHPTLQRTESLLSSSSSSHEAGLLPPRTSSRLGASQISRSTSPAHQGDVSDTPSLSSSLQTSRSLSSPSTPSGGHAQSPITPESPMLHTPLDTFGSVLGGLTSSTSQNVGTQPSVVTLGPIMESDMYENQFDDSRSTTPSQITNIVEVQVHPPPGKMQRLQDVEEEPPQIKRERSASWNDLKAAFSQSKRRLSPNNATPESLSPTTPNFPSQVGIPSDVSNGGSTEETPTRSFFGRNRAESQPTKVGSGSGIFLARSIFSKASKAERDDAKSRAKVGAGQERAASPSTPTSPSLPWTPSMESGDSQLSSKAAKAMEKNRRKEEQKRKLEQLAEQLKAGNKKGQDGLSFTSSSSGEQRKAANHWIEETDGMYGGSINSWGGL</sequence>
<feature type="compositionally biased region" description="Low complexity" evidence="1">
    <location>
        <begin position="1"/>
        <end position="17"/>
    </location>
</feature>
<feature type="compositionally biased region" description="Polar residues" evidence="1">
    <location>
        <begin position="163"/>
        <end position="180"/>
    </location>
</feature>
<feature type="compositionally biased region" description="Polar residues" evidence="1">
    <location>
        <begin position="329"/>
        <end position="347"/>
    </location>
</feature>
<evidence type="ECO:0000313" key="3">
    <source>
        <dbReference type="Proteomes" id="UP000053477"/>
    </source>
</evidence>
<feature type="compositionally biased region" description="Basic and acidic residues" evidence="1">
    <location>
        <begin position="449"/>
        <end position="466"/>
    </location>
</feature>
<proteinExistence type="predicted"/>
<dbReference type="Proteomes" id="UP000053477">
    <property type="component" value="Unassembled WGS sequence"/>
</dbReference>
<feature type="compositionally biased region" description="Low complexity" evidence="1">
    <location>
        <begin position="421"/>
        <end position="435"/>
    </location>
</feature>
<organism evidence="2 3">
    <name type="scientific">Schizopora paradoxa</name>
    <dbReference type="NCBI Taxonomy" id="27342"/>
    <lineage>
        <taxon>Eukaryota</taxon>
        <taxon>Fungi</taxon>
        <taxon>Dikarya</taxon>
        <taxon>Basidiomycota</taxon>
        <taxon>Agaricomycotina</taxon>
        <taxon>Agaricomycetes</taxon>
        <taxon>Hymenochaetales</taxon>
        <taxon>Schizoporaceae</taxon>
        <taxon>Schizopora</taxon>
    </lineage>
</organism>
<evidence type="ECO:0000313" key="2">
    <source>
        <dbReference type="EMBL" id="KLO16761.1"/>
    </source>
</evidence>
<keyword evidence="3" id="KW-1185">Reference proteome</keyword>
<dbReference type="AlphaFoldDB" id="A0A0H2SI38"/>
<feature type="compositionally biased region" description="Polar residues" evidence="1">
    <location>
        <begin position="65"/>
        <end position="77"/>
    </location>
</feature>
<feature type="compositionally biased region" description="Polar residues" evidence="1">
    <location>
        <begin position="436"/>
        <end position="445"/>
    </location>
</feature>
<feature type="compositionally biased region" description="Polar residues" evidence="1">
    <location>
        <begin position="39"/>
        <end position="53"/>
    </location>
</feature>
<feature type="compositionally biased region" description="Polar residues" evidence="1">
    <location>
        <begin position="354"/>
        <end position="367"/>
    </location>
</feature>